<dbReference type="InterPro" id="IPR029002">
    <property type="entry name" value="PLPC/GPLD1"/>
</dbReference>
<organism evidence="2 3">
    <name type="scientific">Roseburia hominis</name>
    <dbReference type="NCBI Taxonomy" id="301301"/>
    <lineage>
        <taxon>Bacteria</taxon>
        <taxon>Bacillati</taxon>
        <taxon>Bacillota</taxon>
        <taxon>Clostridia</taxon>
        <taxon>Lachnospirales</taxon>
        <taxon>Lachnospiraceae</taxon>
        <taxon>Roseburia</taxon>
    </lineage>
</organism>
<comment type="caution">
    <text evidence="2">The sequence shown here is derived from an EMBL/GenBank/DDBJ whole genome shotgun (WGS) entry which is preliminary data.</text>
</comment>
<dbReference type="AlphaFoldDB" id="A0A395V5D7"/>
<gene>
    <name evidence="2" type="ORF">DWX93_11795</name>
</gene>
<dbReference type="RefSeq" id="WP_118097784.1">
    <property type="nucleotide sequence ID" value="NZ_QRVL01000010.1"/>
</dbReference>
<reference evidence="2 3" key="1">
    <citation type="submission" date="2018-08" db="EMBL/GenBank/DDBJ databases">
        <title>A genome reference for cultivated species of the human gut microbiota.</title>
        <authorList>
            <person name="Zou Y."/>
            <person name="Xue W."/>
            <person name="Luo G."/>
        </authorList>
    </citation>
    <scope>NUCLEOTIDE SEQUENCE [LARGE SCALE GENOMIC DNA]</scope>
    <source>
        <strain evidence="2 3">AF22-12AC</strain>
    </source>
</reference>
<evidence type="ECO:0000313" key="2">
    <source>
        <dbReference type="EMBL" id="RGS38902.1"/>
    </source>
</evidence>
<dbReference type="EMBL" id="QRVL01000010">
    <property type="protein sequence ID" value="RGS38902.1"/>
    <property type="molecule type" value="Genomic_DNA"/>
</dbReference>
<accession>A0A395V5D7</accession>
<name>A0A395V5D7_9FIRM</name>
<sequence length="322" mass="37609">MPGFVTHYLFGEEIYHQLKCNFQKKNLFYNRSAYAFGLQGPDLFFYYLPSYALHRHNLGALAHTTEPRAFFHGLLESYGRLSSAADRGIAEAYISGFLGHYLLDTTCHPYIYAMTHYHDKKEKSYFSRHAYLETEIDTELLARKRHKTPCEFHAADTIQLTFAQKRVIAGLLYDAYHYAFPELSIHRSTMWMGIISLPLGMRILHDETGQKKVLFRFMEKHFLGYPLFSPLIPSDTLFFRTDPFNLRHASWKNPWDATRVSTESFFDLYEKSSARCLTMMRKLHTLLHTEPKSELQKQLTLEFLKEYGNLSFHSGLDAQIPS</sequence>
<evidence type="ECO:0000259" key="1">
    <source>
        <dbReference type="Pfam" id="PF00882"/>
    </source>
</evidence>
<evidence type="ECO:0000313" key="3">
    <source>
        <dbReference type="Proteomes" id="UP000266172"/>
    </source>
</evidence>
<dbReference type="Pfam" id="PF00882">
    <property type="entry name" value="Zn_dep_PLPC"/>
    <property type="match status" value="1"/>
</dbReference>
<dbReference type="Proteomes" id="UP000266172">
    <property type="component" value="Unassembled WGS sequence"/>
</dbReference>
<feature type="domain" description="Phospholipase C/D" evidence="1">
    <location>
        <begin position="6"/>
        <end position="148"/>
    </location>
</feature>
<proteinExistence type="predicted"/>
<protein>
    <recommendedName>
        <fullName evidence="1">Phospholipase C/D domain-containing protein</fullName>
    </recommendedName>
</protein>